<keyword evidence="8" id="KW-1185">Reference proteome</keyword>
<dbReference type="PROSITE" id="PS51192">
    <property type="entry name" value="HELICASE_ATP_BIND_1"/>
    <property type="match status" value="1"/>
</dbReference>
<name>A0A1I3HZI8_9SPIR</name>
<sequence length="794" mass="88394">MLNSKELSQFPITPYLEQICDALKNSSSRFLILTAETAAGKSTVLPLALLQNFSGKILMTEPRRIAVLGVANRLGELASCGEGGNPVGYKIHLESKITRDTRLEVVTEAILVRQLQSDPALEDYNVVVLDEFHERSVNTDLALAFLKEAMQLRDDLFVVIMSATIDTGRLQRYLGGSAEGGEVKTLAEVPVFSVPGRQFPVRVMYEPEKSVVVAVREALRASREGNILVFLPGIADIRKAQEALLETGDFDADSDTELCVLHSSVSLEEQKRVIKPPREGESAKRRVILSSAIAETSLTVPGVTTVIDSGLARINRMDLNIGMEKLSTEVESEFSAEQRKGRAGRICEGTCIRLWDEHDPRVKELAPEILRTDLVPVVLECSERGVYSVEGIDWLDSPSKAAWKTSSALLRQLGLIRDDGHLTAKGKAALTLGVHPRLGSIALEVFDNGKGRLSDEGRELLLKFSTYSGSSRDLQNRFIGDLERRLGACKYCSEGGAEFLILCGYPDRLAMRTSAPGIEPAEYKFAGGRQARLYASNAPLWIVAPEVLAKNSDAVIFEFAELPEAEIGEFLEKHCEIREICSFAHGSLQKFEQKCYGEIVLSSKKVPTRPEDFAEAWVTEISEKGLDCLPKDARIESLLLRAEFIKQQNAGEVPELNAENAREWLVPFLSGAASLTSQIVYDALYWYLNGSEIDRLVPEQLVLENGRRVKVKYEKQAEIRPIIEIIIQRIFGCFTTPQICGKKVLLRLLSPASRPLQVTEDLEHFWTGAWVEICKEMKGRYPKHNWDFRVVEKE</sequence>
<dbReference type="InterPro" id="IPR013689">
    <property type="entry name" value="RNA_helicase_ATP-dep_HrpB_C"/>
</dbReference>
<dbReference type="InterPro" id="IPR001650">
    <property type="entry name" value="Helicase_C-like"/>
</dbReference>
<dbReference type="AlphaFoldDB" id="A0A1I3HZI8"/>
<dbReference type="Proteomes" id="UP000182737">
    <property type="component" value="Unassembled WGS sequence"/>
</dbReference>
<dbReference type="CDD" id="cd17917">
    <property type="entry name" value="DEXHc_RHA-like"/>
    <property type="match status" value="1"/>
</dbReference>
<gene>
    <name evidence="7" type="ORF">SAMN04487775_101191</name>
</gene>
<dbReference type="SUPFAM" id="SSF52540">
    <property type="entry name" value="P-loop containing nucleoside triphosphate hydrolases"/>
    <property type="match status" value="1"/>
</dbReference>
<dbReference type="RefSeq" id="WP_074929801.1">
    <property type="nucleotide sequence ID" value="NZ_FORI01000001.1"/>
</dbReference>
<evidence type="ECO:0000313" key="8">
    <source>
        <dbReference type="Proteomes" id="UP000182737"/>
    </source>
</evidence>
<evidence type="ECO:0000259" key="5">
    <source>
        <dbReference type="PROSITE" id="PS51192"/>
    </source>
</evidence>
<feature type="domain" description="Helicase C-terminal" evidence="6">
    <location>
        <begin position="207"/>
        <end position="385"/>
    </location>
</feature>
<evidence type="ECO:0000259" key="6">
    <source>
        <dbReference type="PROSITE" id="PS51194"/>
    </source>
</evidence>
<dbReference type="Gene3D" id="3.40.50.300">
    <property type="entry name" value="P-loop containing nucleotide triphosphate hydrolases"/>
    <property type="match status" value="2"/>
</dbReference>
<keyword evidence="4" id="KW-0067">ATP-binding</keyword>
<dbReference type="CDD" id="cd18791">
    <property type="entry name" value="SF2_C_RHA"/>
    <property type="match status" value="1"/>
</dbReference>
<evidence type="ECO:0000256" key="4">
    <source>
        <dbReference type="ARBA" id="ARBA00022840"/>
    </source>
</evidence>
<dbReference type="PIRSF" id="PIRSF005496">
    <property type="entry name" value="ATP_hel_hrpB"/>
    <property type="match status" value="1"/>
</dbReference>
<reference evidence="8" key="1">
    <citation type="submission" date="2016-10" db="EMBL/GenBank/DDBJ databases">
        <authorList>
            <person name="Varghese N."/>
            <person name="Submissions S."/>
        </authorList>
    </citation>
    <scope>NUCLEOTIDE SEQUENCE [LARGE SCALE GENOMIC DNA]</scope>
    <source>
        <strain evidence="8">XBD1002</strain>
    </source>
</reference>
<organism evidence="7 8">
    <name type="scientific">Treponema bryantii</name>
    <dbReference type="NCBI Taxonomy" id="163"/>
    <lineage>
        <taxon>Bacteria</taxon>
        <taxon>Pseudomonadati</taxon>
        <taxon>Spirochaetota</taxon>
        <taxon>Spirochaetia</taxon>
        <taxon>Spirochaetales</taxon>
        <taxon>Treponemataceae</taxon>
        <taxon>Treponema</taxon>
    </lineage>
</organism>
<dbReference type="PROSITE" id="PS51194">
    <property type="entry name" value="HELICASE_CTER"/>
    <property type="match status" value="1"/>
</dbReference>
<dbReference type="GO" id="GO:0003676">
    <property type="term" value="F:nucleic acid binding"/>
    <property type="evidence" value="ECO:0007669"/>
    <property type="project" value="InterPro"/>
</dbReference>
<dbReference type="Gene3D" id="1.20.120.1080">
    <property type="match status" value="1"/>
</dbReference>
<evidence type="ECO:0000256" key="3">
    <source>
        <dbReference type="ARBA" id="ARBA00022806"/>
    </source>
</evidence>
<evidence type="ECO:0000313" key="7">
    <source>
        <dbReference type="EMBL" id="SFI40987.1"/>
    </source>
</evidence>
<dbReference type="SMART" id="SM00487">
    <property type="entry name" value="DEXDc"/>
    <property type="match status" value="1"/>
</dbReference>
<dbReference type="GO" id="GO:0016787">
    <property type="term" value="F:hydrolase activity"/>
    <property type="evidence" value="ECO:0007669"/>
    <property type="project" value="UniProtKB-KW"/>
</dbReference>
<dbReference type="EMBL" id="FORI01000001">
    <property type="protein sequence ID" value="SFI40987.1"/>
    <property type="molecule type" value="Genomic_DNA"/>
</dbReference>
<keyword evidence="1" id="KW-0547">Nucleotide-binding</keyword>
<keyword evidence="3 7" id="KW-0347">Helicase</keyword>
<proteinExistence type="predicted"/>
<keyword evidence="2" id="KW-0378">Hydrolase</keyword>
<feature type="domain" description="Helicase ATP-binding" evidence="5">
    <location>
        <begin position="22"/>
        <end position="183"/>
    </location>
</feature>
<dbReference type="InterPro" id="IPR027417">
    <property type="entry name" value="P-loop_NTPase"/>
</dbReference>
<dbReference type="PANTHER" id="PTHR43519">
    <property type="entry name" value="ATP-DEPENDENT RNA HELICASE HRPB"/>
    <property type="match status" value="1"/>
</dbReference>
<dbReference type="Pfam" id="PF00271">
    <property type="entry name" value="Helicase_C"/>
    <property type="match status" value="1"/>
</dbReference>
<dbReference type="InterPro" id="IPR014001">
    <property type="entry name" value="Helicase_ATP-bd"/>
</dbReference>
<dbReference type="SMART" id="SM00490">
    <property type="entry name" value="HELICc"/>
    <property type="match status" value="1"/>
</dbReference>
<dbReference type="GO" id="GO:0004386">
    <property type="term" value="F:helicase activity"/>
    <property type="evidence" value="ECO:0007669"/>
    <property type="project" value="UniProtKB-KW"/>
</dbReference>
<dbReference type="PANTHER" id="PTHR43519:SF1">
    <property type="entry name" value="ATP-DEPENDENT RNA HELICASE HRPB"/>
    <property type="match status" value="1"/>
</dbReference>
<evidence type="ECO:0000256" key="2">
    <source>
        <dbReference type="ARBA" id="ARBA00022801"/>
    </source>
</evidence>
<accession>A0A1I3HZI8</accession>
<dbReference type="InterPro" id="IPR010225">
    <property type="entry name" value="HrpB"/>
</dbReference>
<dbReference type="GO" id="GO:0005524">
    <property type="term" value="F:ATP binding"/>
    <property type="evidence" value="ECO:0007669"/>
    <property type="project" value="UniProtKB-KW"/>
</dbReference>
<dbReference type="OrthoDB" id="9808833at2"/>
<dbReference type="InterPro" id="IPR011545">
    <property type="entry name" value="DEAD/DEAH_box_helicase_dom"/>
</dbReference>
<protein>
    <submittedName>
        <fullName evidence="7">ATP-dependent helicase HrpB</fullName>
    </submittedName>
</protein>
<dbReference type="Pfam" id="PF00270">
    <property type="entry name" value="DEAD"/>
    <property type="match status" value="1"/>
</dbReference>
<dbReference type="Pfam" id="PF08482">
    <property type="entry name" value="HrpB_C"/>
    <property type="match status" value="1"/>
</dbReference>
<evidence type="ECO:0000256" key="1">
    <source>
        <dbReference type="ARBA" id="ARBA00022741"/>
    </source>
</evidence>